<dbReference type="EC" id="2.4.99.28" evidence="9"/>
<sequence length="218" mass="25199">MKKKILTFIICVFLIGIFVLGIFAAPTISTGYKMYKSAINDRSLEDAINQIKDDENYVTLDKISDEYLKLVLKSEDKRFYYHFGVDFIAIGRAMYNNFKAHSLVQGGSTITQQLAKNLYFSFEKKYERKIAETFVAINLEKMLTKDEILELYCNIAYFGEGCYGLKKAANYYYGVEPIDLSAEQAYALVYTLRSPNYYNPNVYKPISVYKFLSYQHAV</sequence>
<dbReference type="PANTHER" id="PTHR32282">
    <property type="entry name" value="BINDING PROTEIN TRANSPEPTIDASE, PUTATIVE-RELATED"/>
    <property type="match status" value="1"/>
</dbReference>
<dbReference type="Proteomes" id="UP000749471">
    <property type="component" value="Unassembled WGS sequence"/>
</dbReference>
<evidence type="ECO:0000256" key="1">
    <source>
        <dbReference type="ARBA" id="ARBA00004370"/>
    </source>
</evidence>
<name>A0ABS6E606_9FIRM</name>
<comment type="caution">
    <text evidence="12">The sequence shown here is derived from an EMBL/GenBank/DDBJ whole genome shotgun (WGS) entry which is preliminary data.</text>
</comment>
<evidence type="ECO:0000256" key="5">
    <source>
        <dbReference type="ARBA" id="ARBA00022960"/>
    </source>
</evidence>
<dbReference type="InterPro" id="IPR001264">
    <property type="entry name" value="Glyco_trans_51"/>
</dbReference>
<evidence type="ECO:0000256" key="10">
    <source>
        <dbReference type="ARBA" id="ARBA00049902"/>
    </source>
</evidence>
<accession>A0ABS6E606</accession>
<evidence type="ECO:0000256" key="7">
    <source>
        <dbReference type="ARBA" id="ARBA00023136"/>
    </source>
</evidence>
<keyword evidence="8" id="KW-0961">Cell wall biogenesis/degradation</keyword>
<dbReference type="Pfam" id="PF00912">
    <property type="entry name" value="Transgly"/>
    <property type="match status" value="1"/>
</dbReference>
<keyword evidence="5" id="KW-0133">Cell shape</keyword>
<evidence type="ECO:0000256" key="6">
    <source>
        <dbReference type="ARBA" id="ARBA00022984"/>
    </source>
</evidence>
<dbReference type="RefSeq" id="WP_216519440.1">
    <property type="nucleotide sequence ID" value="NZ_JAHLPM010000008.1"/>
</dbReference>
<keyword evidence="3" id="KW-0328">Glycosyltransferase</keyword>
<comment type="catalytic activity">
    <reaction evidence="10">
        <text>[GlcNAc-(1-&gt;4)-Mur2Ac(oyl-L-Ala-gamma-D-Glu-L-Lys-D-Ala-D-Ala)](n)-di-trans,octa-cis-undecaprenyl diphosphate + beta-D-GlcNAc-(1-&gt;4)-Mur2Ac(oyl-L-Ala-gamma-D-Glu-L-Lys-D-Ala-D-Ala)-di-trans,octa-cis-undecaprenyl diphosphate = [GlcNAc-(1-&gt;4)-Mur2Ac(oyl-L-Ala-gamma-D-Glu-L-Lys-D-Ala-D-Ala)](n+1)-di-trans,octa-cis-undecaprenyl diphosphate + di-trans,octa-cis-undecaprenyl diphosphate + H(+)</text>
        <dbReference type="Rhea" id="RHEA:23708"/>
        <dbReference type="Rhea" id="RHEA-COMP:9602"/>
        <dbReference type="Rhea" id="RHEA-COMP:9603"/>
        <dbReference type="ChEBI" id="CHEBI:15378"/>
        <dbReference type="ChEBI" id="CHEBI:58405"/>
        <dbReference type="ChEBI" id="CHEBI:60033"/>
        <dbReference type="ChEBI" id="CHEBI:78435"/>
        <dbReference type="EC" id="2.4.99.28"/>
    </reaction>
</comment>
<proteinExistence type="predicted"/>
<keyword evidence="13" id="KW-1185">Reference proteome</keyword>
<evidence type="ECO:0000256" key="8">
    <source>
        <dbReference type="ARBA" id="ARBA00023316"/>
    </source>
</evidence>
<dbReference type="InterPro" id="IPR050396">
    <property type="entry name" value="Glycosyltr_51/Transpeptidase"/>
</dbReference>
<evidence type="ECO:0000313" key="12">
    <source>
        <dbReference type="EMBL" id="MBU5438363.1"/>
    </source>
</evidence>
<keyword evidence="6" id="KW-0573">Peptidoglycan synthesis</keyword>
<dbReference type="PANTHER" id="PTHR32282:SF11">
    <property type="entry name" value="PENICILLIN-BINDING PROTEIN 1B"/>
    <property type="match status" value="1"/>
</dbReference>
<reference evidence="12 13" key="1">
    <citation type="submission" date="2021-06" db="EMBL/GenBank/DDBJ databases">
        <authorList>
            <person name="Sun Q."/>
            <person name="Li D."/>
        </authorList>
    </citation>
    <scope>NUCLEOTIDE SEQUENCE [LARGE SCALE GENOMIC DNA]</scope>
    <source>
        <strain evidence="12 13">MSJ-40</strain>
    </source>
</reference>
<evidence type="ECO:0000256" key="3">
    <source>
        <dbReference type="ARBA" id="ARBA00022676"/>
    </source>
</evidence>
<evidence type="ECO:0000256" key="4">
    <source>
        <dbReference type="ARBA" id="ARBA00022679"/>
    </source>
</evidence>
<keyword evidence="7" id="KW-0472">Membrane</keyword>
<dbReference type="EMBL" id="JAHLPM010000008">
    <property type="protein sequence ID" value="MBU5438363.1"/>
    <property type="molecule type" value="Genomic_DNA"/>
</dbReference>
<evidence type="ECO:0000259" key="11">
    <source>
        <dbReference type="Pfam" id="PF00912"/>
    </source>
</evidence>
<gene>
    <name evidence="12" type="ORF">KQI42_10105</name>
</gene>
<keyword evidence="2" id="KW-1003">Cell membrane</keyword>
<comment type="subcellular location">
    <subcellularLocation>
        <location evidence="1">Membrane</location>
    </subcellularLocation>
</comment>
<organism evidence="12 13">
    <name type="scientific">Tissierella simiarum</name>
    <dbReference type="NCBI Taxonomy" id="2841534"/>
    <lineage>
        <taxon>Bacteria</taxon>
        <taxon>Bacillati</taxon>
        <taxon>Bacillota</taxon>
        <taxon>Tissierellia</taxon>
        <taxon>Tissierellales</taxon>
        <taxon>Tissierellaceae</taxon>
        <taxon>Tissierella</taxon>
    </lineage>
</organism>
<evidence type="ECO:0000256" key="9">
    <source>
        <dbReference type="ARBA" id="ARBA00044770"/>
    </source>
</evidence>
<feature type="domain" description="Glycosyl transferase family 51" evidence="11">
    <location>
        <begin position="49"/>
        <end position="202"/>
    </location>
</feature>
<keyword evidence="4" id="KW-0808">Transferase</keyword>
<protein>
    <recommendedName>
        <fullName evidence="9">peptidoglycan glycosyltransferase</fullName>
        <ecNumber evidence="9">2.4.99.28</ecNumber>
    </recommendedName>
</protein>
<evidence type="ECO:0000313" key="13">
    <source>
        <dbReference type="Proteomes" id="UP000749471"/>
    </source>
</evidence>
<evidence type="ECO:0000256" key="2">
    <source>
        <dbReference type="ARBA" id="ARBA00022475"/>
    </source>
</evidence>